<accession>A0ABQ2JSS0</accession>
<reference evidence="4" key="1">
    <citation type="journal article" date="2019" name="Int. J. Syst. Evol. Microbiol.">
        <title>The Global Catalogue of Microorganisms (GCM) 10K type strain sequencing project: providing services to taxonomists for standard genome sequencing and annotation.</title>
        <authorList>
            <consortium name="The Broad Institute Genomics Platform"/>
            <consortium name="The Broad Institute Genome Sequencing Center for Infectious Disease"/>
            <person name="Wu L."/>
            <person name="Ma J."/>
        </authorList>
    </citation>
    <scope>NUCLEOTIDE SEQUENCE [LARGE SCALE GENOMIC DNA]</scope>
    <source>
        <strain evidence="4">CGMCC 1.6784</strain>
    </source>
</reference>
<dbReference type="InterPro" id="IPR002347">
    <property type="entry name" value="SDR_fam"/>
</dbReference>
<dbReference type="RefSeq" id="WP_188820692.1">
    <property type="nucleotide sequence ID" value="NZ_BMLK01000013.1"/>
</dbReference>
<evidence type="ECO:0000256" key="2">
    <source>
        <dbReference type="ARBA" id="ARBA00023002"/>
    </source>
</evidence>
<name>A0ABQ2JSS0_9SPHN</name>
<proteinExistence type="inferred from homology"/>
<dbReference type="SUPFAM" id="SSF51735">
    <property type="entry name" value="NAD(P)-binding Rossmann-fold domains"/>
    <property type="match status" value="1"/>
</dbReference>
<dbReference type="Proteomes" id="UP000605099">
    <property type="component" value="Unassembled WGS sequence"/>
</dbReference>
<evidence type="ECO:0000313" key="4">
    <source>
        <dbReference type="Proteomes" id="UP000605099"/>
    </source>
</evidence>
<dbReference type="EMBL" id="BMLK01000013">
    <property type="protein sequence ID" value="GGN54113.1"/>
    <property type="molecule type" value="Genomic_DNA"/>
</dbReference>
<gene>
    <name evidence="3" type="ORF">GCM10011349_29450</name>
</gene>
<sequence>MTIFQKPLGTAFGAFTTAQDVAVDADLSGKTAIVTGGASNLGLETVKVLASKGATVIVPVRDTDAASQSLSHLPNVRAVKMDLLDPSSIKRFTSDFIANGRSLDLLILNAGVMATPLFRDRNGNEGQFATNHLGHFLLTAALWPRLRDTTGGTRVIALSSRAHQLGGLDLSDLDFRRRTYDKWLAYGQAKTANALFAVALDSRGAEHGIRAYCVHPGSILGPLARHLSDEEIRQFGAVNTDGSAVVDPSRDFKSPHQGAATSIWCATSPDLLGIGGVYCEDCDIAAIVADGQLGGPGVRPFAVDPGVAEDLWLASARLLDIHQPGYCS</sequence>
<evidence type="ECO:0000256" key="1">
    <source>
        <dbReference type="ARBA" id="ARBA00006484"/>
    </source>
</evidence>
<organism evidence="3 4">
    <name type="scientific">Novosphingobium indicum</name>
    <dbReference type="NCBI Taxonomy" id="462949"/>
    <lineage>
        <taxon>Bacteria</taxon>
        <taxon>Pseudomonadati</taxon>
        <taxon>Pseudomonadota</taxon>
        <taxon>Alphaproteobacteria</taxon>
        <taxon>Sphingomonadales</taxon>
        <taxon>Sphingomonadaceae</taxon>
        <taxon>Novosphingobium</taxon>
    </lineage>
</organism>
<dbReference type="Gene3D" id="3.40.50.720">
    <property type="entry name" value="NAD(P)-binding Rossmann-like Domain"/>
    <property type="match status" value="1"/>
</dbReference>
<evidence type="ECO:0000313" key="3">
    <source>
        <dbReference type="EMBL" id="GGN54113.1"/>
    </source>
</evidence>
<comment type="similarity">
    <text evidence="1">Belongs to the short-chain dehydrogenases/reductases (SDR) family.</text>
</comment>
<dbReference type="PRINTS" id="PR00081">
    <property type="entry name" value="GDHRDH"/>
</dbReference>
<dbReference type="PANTHER" id="PTHR24320">
    <property type="entry name" value="RETINOL DEHYDROGENASE"/>
    <property type="match status" value="1"/>
</dbReference>
<dbReference type="PANTHER" id="PTHR24320:SF283">
    <property type="entry name" value="RETINOL DEHYDROGENASE 11"/>
    <property type="match status" value="1"/>
</dbReference>
<protein>
    <submittedName>
        <fullName evidence="3">Oxidoreductase</fullName>
    </submittedName>
</protein>
<dbReference type="Pfam" id="PF00106">
    <property type="entry name" value="adh_short"/>
    <property type="match status" value="1"/>
</dbReference>
<keyword evidence="2" id="KW-0560">Oxidoreductase</keyword>
<comment type="caution">
    <text evidence="3">The sequence shown here is derived from an EMBL/GenBank/DDBJ whole genome shotgun (WGS) entry which is preliminary data.</text>
</comment>
<dbReference type="InterPro" id="IPR036291">
    <property type="entry name" value="NAD(P)-bd_dom_sf"/>
</dbReference>
<keyword evidence="4" id="KW-1185">Reference proteome</keyword>